<accession>A0ABT9WV52</accession>
<organism evidence="2 3">
    <name type="scientific">Bacillus chungangensis</name>
    <dbReference type="NCBI Taxonomy" id="587633"/>
    <lineage>
        <taxon>Bacteria</taxon>
        <taxon>Bacillati</taxon>
        <taxon>Bacillota</taxon>
        <taxon>Bacilli</taxon>
        <taxon>Bacillales</taxon>
        <taxon>Bacillaceae</taxon>
        <taxon>Bacillus</taxon>
    </lineage>
</organism>
<dbReference type="PROSITE" id="PS51186">
    <property type="entry name" value="GNAT"/>
    <property type="match status" value="1"/>
</dbReference>
<dbReference type="SUPFAM" id="SSF55729">
    <property type="entry name" value="Acyl-CoA N-acyltransferases (Nat)"/>
    <property type="match status" value="1"/>
</dbReference>
<gene>
    <name evidence="2" type="ORF">J2S08_002513</name>
</gene>
<evidence type="ECO:0000313" key="3">
    <source>
        <dbReference type="Proteomes" id="UP001223586"/>
    </source>
</evidence>
<proteinExistence type="predicted"/>
<sequence length="291" mass="32362">MELTIKKLSACSFEEAANIWNSGFEGYFIDIAMTADRFTSRIGLEGLSPALSIVGYFGDEPAGILMNGIKKIGNQKIAWNGGTGVASKFRRQGVGRALMEAAIEIYKQEEVDIAMLEAFSKNEKAIALYEQLGFEVVDQLLFLEHKDSFRSEPFYDNGNYTVTQCFTQEAAALPFYQSLVPWQTQSTNIKDGQALILKTAHGEAVGYALFKKVYENGNLRGIILYQCHVKDDVADSKAAIQTLLHHVYGPSQQVCNRSTYNLTAKSKEVVALLKDCGFTTRAEQVFMVKKM</sequence>
<dbReference type="EMBL" id="JAUSTT010000014">
    <property type="protein sequence ID" value="MDQ0176655.1"/>
    <property type="molecule type" value="Genomic_DNA"/>
</dbReference>
<dbReference type="GO" id="GO:0016829">
    <property type="term" value="F:lyase activity"/>
    <property type="evidence" value="ECO:0007669"/>
    <property type="project" value="UniProtKB-KW"/>
</dbReference>
<comment type="caution">
    <text evidence="2">The sequence shown here is derived from an EMBL/GenBank/DDBJ whole genome shotgun (WGS) entry which is preliminary data.</text>
</comment>
<protein>
    <submittedName>
        <fullName evidence="2">GNAT superfamily N-acetyltransferase/predicted enzyme related to lactoylglutathione lyase</fullName>
    </submittedName>
</protein>
<evidence type="ECO:0000313" key="2">
    <source>
        <dbReference type="EMBL" id="MDQ0176655.1"/>
    </source>
</evidence>
<dbReference type="RefSeq" id="WP_307229983.1">
    <property type="nucleotide sequence ID" value="NZ_JAUSTT010000014.1"/>
</dbReference>
<keyword evidence="2" id="KW-0456">Lyase</keyword>
<dbReference type="PANTHER" id="PTHR43072">
    <property type="entry name" value="N-ACETYLTRANSFERASE"/>
    <property type="match status" value="1"/>
</dbReference>
<dbReference type="Proteomes" id="UP001223586">
    <property type="component" value="Unassembled WGS sequence"/>
</dbReference>
<keyword evidence="3" id="KW-1185">Reference proteome</keyword>
<dbReference type="Gene3D" id="3.40.630.30">
    <property type="match status" value="1"/>
</dbReference>
<evidence type="ECO:0000259" key="1">
    <source>
        <dbReference type="PROSITE" id="PS51186"/>
    </source>
</evidence>
<dbReference type="Pfam" id="PF00583">
    <property type="entry name" value="Acetyltransf_1"/>
    <property type="match status" value="1"/>
</dbReference>
<dbReference type="InterPro" id="IPR016181">
    <property type="entry name" value="Acyl_CoA_acyltransferase"/>
</dbReference>
<feature type="domain" description="N-acetyltransferase" evidence="1">
    <location>
        <begin position="3"/>
        <end position="156"/>
    </location>
</feature>
<dbReference type="InterPro" id="IPR000182">
    <property type="entry name" value="GNAT_dom"/>
</dbReference>
<dbReference type="CDD" id="cd04301">
    <property type="entry name" value="NAT_SF"/>
    <property type="match status" value="1"/>
</dbReference>
<name>A0ABT9WV52_9BACI</name>
<reference evidence="2 3" key="1">
    <citation type="submission" date="2023-07" db="EMBL/GenBank/DDBJ databases">
        <title>Genomic Encyclopedia of Type Strains, Phase IV (KMG-IV): sequencing the most valuable type-strain genomes for metagenomic binning, comparative biology and taxonomic classification.</title>
        <authorList>
            <person name="Goeker M."/>
        </authorList>
    </citation>
    <scope>NUCLEOTIDE SEQUENCE [LARGE SCALE GENOMIC DNA]</scope>
    <source>
        <strain evidence="2 3">DSM 23837</strain>
    </source>
</reference>